<dbReference type="GO" id="GO:0044780">
    <property type="term" value="P:bacterial-type flagellum assembly"/>
    <property type="evidence" value="ECO:0007669"/>
    <property type="project" value="InterPro"/>
</dbReference>
<dbReference type="InterPro" id="IPR003713">
    <property type="entry name" value="FliS"/>
</dbReference>
<dbReference type="Pfam" id="PF02561">
    <property type="entry name" value="FliS"/>
    <property type="match status" value="1"/>
</dbReference>
<dbReference type="CDD" id="cd16098">
    <property type="entry name" value="FliS"/>
    <property type="match status" value="1"/>
</dbReference>
<evidence type="ECO:0000256" key="1">
    <source>
        <dbReference type="ARBA" id="ARBA00004514"/>
    </source>
</evidence>
<keyword evidence="3 6" id="KW-0963">Cytoplasm</keyword>
<comment type="subcellular location">
    <subcellularLocation>
        <location evidence="1 6">Cytoplasm</location>
        <location evidence="1 6">Cytosol</location>
    </subcellularLocation>
</comment>
<dbReference type="InterPro" id="IPR036584">
    <property type="entry name" value="FliS_sf"/>
</dbReference>
<dbReference type="EMBL" id="DSVL01000212">
    <property type="protein sequence ID" value="HFH29230.1"/>
    <property type="molecule type" value="Genomic_DNA"/>
</dbReference>
<dbReference type="NCBIfam" id="TIGR00208">
    <property type="entry name" value="fliS"/>
    <property type="match status" value="1"/>
</dbReference>
<proteinExistence type="inferred from homology"/>
<reference evidence="7" key="1">
    <citation type="journal article" date="2020" name="mSystems">
        <title>Genome- and Community-Level Interaction Insights into Carbon Utilization and Element Cycling Functions of Hydrothermarchaeota in Hydrothermal Sediment.</title>
        <authorList>
            <person name="Zhou Z."/>
            <person name="Liu Y."/>
            <person name="Xu W."/>
            <person name="Pan J."/>
            <person name="Luo Z.H."/>
            <person name="Li M."/>
        </authorList>
    </citation>
    <scope>NUCLEOTIDE SEQUENCE [LARGE SCALE GENOMIC DNA]</scope>
    <source>
        <strain evidence="7">SpSt-503</strain>
    </source>
</reference>
<dbReference type="GO" id="GO:0005829">
    <property type="term" value="C:cytosol"/>
    <property type="evidence" value="ECO:0007669"/>
    <property type="project" value="UniProtKB-SubCell"/>
</dbReference>
<evidence type="ECO:0000256" key="6">
    <source>
        <dbReference type="PIRNR" id="PIRNR039090"/>
    </source>
</evidence>
<dbReference type="PANTHER" id="PTHR34773:SF1">
    <property type="entry name" value="FLAGELLAR SECRETION CHAPERONE FLIS"/>
    <property type="match status" value="1"/>
</dbReference>
<dbReference type="SUPFAM" id="SSF101116">
    <property type="entry name" value="Flagellar export chaperone FliS"/>
    <property type="match status" value="1"/>
</dbReference>
<dbReference type="GO" id="GO:0071973">
    <property type="term" value="P:bacterial-type flagellum-dependent cell motility"/>
    <property type="evidence" value="ECO:0007669"/>
    <property type="project" value="TreeGrafter"/>
</dbReference>
<keyword evidence="4 6" id="KW-1005">Bacterial flagellum biogenesis</keyword>
<name>A0A7C3ECG9_9SPIR</name>
<evidence type="ECO:0000256" key="5">
    <source>
        <dbReference type="ARBA" id="ARBA00023186"/>
    </source>
</evidence>
<evidence type="ECO:0000313" key="7">
    <source>
        <dbReference type="EMBL" id="HFH29230.1"/>
    </source>
</evidence>
<keyword evidence="7" id="KW-0969">Cilium</keyword>
<organism evidence="7">
    <name type="scientific">Gracilinema caldarium</name>
    <dbReference type="NCBI Taxonomy" id="215591"/>
    <lineage>
        <taxon>Bacteria</taxon>
        <taxon>Pseudomonadati</taxon>
        <taxon>Spirochaetota</taxon>
        <taxon>Spirochaetia</taxon>
        <taxon>Spirochaetales</taxon>
        <taxon>Breznakiellaceae</taxon>
        <taxon>Gracilinema</taxon>
    </lineage>
</organism>
<evidence type="ECO:0000256" key="3">
    <source>
        <dbReference type="ARBA" id="ARBA00022490"/>
    </source>
</evidence>
<evidence type="ECO:0000256" key="4">
    <source>
        <dbReference type="ARBA" id="ARBA00022795"/>
    </source>
</evidence>
<dbReference type="Gene3D" id="1.20.120.340">
    <property type="entry name" value="Flagellar protein FliS"/>
    <property type="match status" value="1"/>
</dbReference>
<evidence type="ECO:0000256" key="2">
    <source>
        <dbReference type="ARBA" id="ARBA00008787"/>
    </source>
</evidence>
<dbReference type="AlphaFoldDB" id="A0A7C3ECG9"/>
<keyword evidence="7" id="KW-0282">Flagellum</keyword>
<comment type="similarity">
    <text evidence="2 6">Belongs to the FliS family.</text>
</comment>
<dbReference type="PANTHER" id="PTHR34773">
    <property type="entry name" value="FLAGELLAR SECRETION CHAPERONE FLIS"/>
    <property type="match status" value="1"/>
</dbReference>
<protein>
    <recommendedName>
        <fullName evidence="6">Flagellar secretion chaperone FliS</fullName>
    </recommendedName>
</protein>
<keyword evidence="5" id="KW-0143">Chaperone</keyword>
<accession>A0A7C3ECG9</accession>
<sequence>MAYPNALSAYRETRVRTASPGQIIIMLYDEAVKQLDLGIEMLTLNQKGKPDPSRIEPIHKALVKAQDIITELMVSLDFDQGGEIAKNLFSLYTWFNRELLEANLSKDVERIKAVRTMMNELRGAWQEVVAKTSAEHRDNPSSGINIAG</sequence>
<dbReference type="PIRSF" id="PIRSF039090">
    <property type="entry name" value="Flis"/>
    <property type="match status" value="1"/>
</dbReference>
<comment type="caution">
    <text evidence="7">The sequence shown here is derived from an EMBL/GenBank/DDBJ whole genome shotgun (WGS) entry which is preliminary data.</text>
</comment>
<keyword evidence="7" id="KW-0966">Cell projection</keyword>
<gene>
    <name evidence="7" type="primary">fliS</name>
    <name evidence="7" type="ORF">ENS59_06920</name>
</gene>